<sequence length="618" mass="68229">MGGAVSSGESNDDLIDNLLEADYIKTPKIERIFRAVDRAFYYTEPYKQNAYKDLAWKDGNLHLSAPCIYSEVLENLDLQPGMSFLNVGSGTGYFSTMCGLILGKQGINHGIELYPDVVNYAKNKLEEFQNMSSAIDEFEFCPPEFTVGNCLDAITVSKRYDRIYCGAACPNDFVCNLIEMLKIGGICVVPVGDSLLQITRVEDKKDERKVLLPVSFANLVSPRSTEPRVPVELPEWSPKSLTELCRSEIRAALRQTIIYPEPKSLAEENRKKKRKRRQERRRASRLVVVQRRRSGGEADGNNGFVAIAYSMGSNSSDEERNREVDAEQNQEENNSGSGTSGEDSPDNLDEPESKNKSDDGDAVMEDEGEEKTEASAHSSSVVLNHATNSSSSLGNGGTEVSSNGVAVMTGTCPLYSTLAGQSSRYESVRRAERRGASSSTARVNGIRSAPPNRAYRTGRTPGPESLLGRIRELVRARQHDLESMRRQFQRNSDSDNSARSRSVSTREEETGDEPSNGNENVDSLYSDITSSESSPIASLSSTSDDEAGGGLQTDTNNKRCRSASGSKKADGKEESEKEPKRDPLLMNPCSVQMRKKILDLPLPPAIKVYLNYDRKIYY</sequence>
<organism evidence="3 4">
    <name type="scientific">Orchesella dallaii</name>
    <dbReference type="NCBI Taxonomy" id="48710"/>
    <lineage>
        <taxon>Eukaryota</taxon>
        <taxon>Metazoa</taxon>
        <taxon>Ecdysozoa</taxon>
        <taxon>Arthropoda</taxon>
        <taxon>Hexapoda</taxon>
        <taxon>Collembola</taxon>
        <taxon>Entomobryomorpha</taxon>
        <taxon>Entomobryoidea</taxon>
        <taxon>Orchesellidae</taxon>
        <taxon>Orchesellinae</taxon>
        <taxon>Orchesella</taxon>
    </lineage>
</organism>
<feature type="compositionally biased region" description="Basic and acidic residues" evidence="2">
    <location>
        <begin position="492"/>
        <end position="508"/>
    </location>
</feature>
<dbReference type="InterPro" id="IPR029063">
    <property type="entry name" value="SAM-dependent_MTases_sf"/>
</dbReference>
<name>A0ABP1QQE7_9HEXA</name>
<dbReference type="EMBL" id="CAXLJM020000041">
    <property type="protein sequence ID" value="CAL8109360.1"/>
    <property type="molecule type" value="Genomic_DNA"/>
</dbReference>
<evidence type="ECO:0000313" key="3">
    <source>
        <dbReference type="EMBL" id="CAL8109360.1"/>
    </source>
</evidence>
<feature type="region of interest" description="Disordered" evidence="2">
    <location>
        <begin position="481"/>
        <end position="585"/>
    </location>
</feature>
<feature type="compositionally biased region" description="Basic and acidic residues" evidence="2">
    <location>
        <begin position="567"/>
        <end position="583"/>
    </location>
</feature>
<proteinExistence type="inferred from homology"/>
<dbReference type="SUPFAM" id="SSF53335">
    <property type="entry name" value="S-adenosyl-L-methionine-dependent methyltransferases"/>
    <property type="match status" value="1"/>
</dbReference>
<accession>A0ABP1QQE7</accession>
<reference evidence="3 4" key="1">
    <citation type="submission" date="2024-08" db="EMBL/GenBank/DDBJ databases">
        <authorList>
            <person name="Cucini C."/>
            <person name="Frati F."/>
        </authorList>
    </citation>
    <scope>NUCLEOTIDE SEQUENCE [LARGE SCALE GENOMIC DNA]</scope>
</reference>
<dbReference type="InterPro" id="IPR000682">
    <property type="entry name" value="PCMT"/>
</dbReference>
<dbReference type="Proteomes" id="UP001642540">
    <property type="component" value="Unassembled WGS sequence"/>
</dbReference>
<dbReference type="PANTHER" id="PTHR11579:SF9">
    <property type="entry name" value="PROTEIN-L-ISOASPARTATE O-METHYLTRANSFERASE"/>
    <property type="match status" value="1"/>
</dbReference>
<feature type="compositionally biased region" description="Polar residues" evidence="2">
    <location>
        <begin position="513"/>
        <end position="523"/>
    </location>
</feature>
<dbReference type="PANTHER" id="PTHR11579">
    <property type="entry name" value="PROTEIN-L-ISOASPARTATE O-METHYLTRANSFERASE"/>
    <property type="match status" value="1"/>
</dbReference>
<feature type="compositionally biased region" description="Low complexity" evidence="2">
    <location>
        <begin position="526"/>
        <end position="542"/>
    </location>
</feature>
<keyword evidence="4" id="KW-1185">Reference proteome</keyword>
<protein>
    <recommendedName>
        <fullName evidence="5">Protein-L-isoaspartate O-methyltransferase domain-containing protein 1</fullName>
    </recommendedName>
</protein>
<dbReference type="Pfam" id="PF01135">
    <property type="entry name" value="PCMT"/>
    <property type="match status" value="1"/>
</dbReference>
<evidence type="ECO:0000313" key="4">
    <source>
        <dbReference type="Proteomes" id="UP001642540"/>
    </source>
</evidence>
<evidence type="ECO:0000256" key="2">
    <source>
        <dbReference type="SAM" id="MobiDB-lite"/>
    </source>
</evidence>
<feature type="compositionally biased region" description="Polar residues" evidence="2">
    <location>
        <begin position="331"/>
        <end position="342"/>
    </location>
</feature>
<feature type="region of interest" description="Disordered" evidence="2">
    <location>
        <begin position="264"/>
        <end position="381"/>
    </location>
</feature>
<feature type="compositionally biased region" description="Basic and acidic residues" evidence="2">
    <location>
        <begin position="426"/>
        <end position="435"/>
    </location>
</feature>
<feature type="region of interest" description="Disordered" evidence="2">
    <location>
        <begin position="420"/>
        <end position="467"/>
    </location>
</feature>
<dbReference type="Gene3D" id="3.40.50.150">
    <property type="entry name" value="Vaccinia Virus protein VP39"/>
    <property type="match status" value="1"/>
</dbReference>
<comment type="similarity">
    <text evidence="1">Belongs to the methyltransferase superfamily. L-isoaspartyl/D-aspartyl protein methyltransferase family.</text>
</comment>
<gene>
    <name evidence="3" type="ORF">ODALV1_LOCUS13291</name>
</gene>
<evidence type="ECO:0000256" key="1">
    <source>
        <dbReference type="ARBA" id="ARBA00005369"/>
    </source>
</evidence>
<feature type="compositionally biased region" description="Acidic residues" evidence="2">
    <location>
        <begin position="360"/>
        <end position="370"/>
    </location>
</feature>
<feature type="compositionally biased region" description="Basic residues" evidence="2">
    <location>
        <begin position="271"/>
        <end position="284"/>
    </location>
</feature>
<comment type="caution">
    <text evidence="3">The sequence shown here is derived from an EMBL/GenBank/DDBJ whole genome shotgun (WGS) entry which is preliminary data.</text>
</comment>
<evidence type="ECO:0008006" key="5">
    <source>
        <dbReference type="Google" id="ProtNLM"/>
    </source>
</evidence>